<evidence type="ECO:0000313" key="4">
    <source>
        <dbReference type="Proteomes" id="UP001138672"/>
    </source>
</evidence>
<accession>A0A9X0YH61</accession>
<keyword evidence="5" id="KW-1185">Reference proteome</keyword>
<evidence type="ECO:0000313" key="2">
    <source>
        <dbReference type="EMBL" id="MBP1838710.1"/>
    </source>
</evidence>
<dbReference type="RefSeq" id="WP_057778954.1">
    <property type="nucleotide sequence ID" value="NZ_JAGGJQ010000001.1"/>
</dbReference>
<dbReference type="Proteomes" id="UP001138672">
    <property type="component" value="Unassembled WGS sequence"/>
</dbReference>
<reference evidence="2" key="1">
    <citation type="submission" date="2021-03" db="EMBL/GenBank/DDBJ databases">
        <title>Genomic Encyclopedia of Type Strains, Phase IV (KMG-IV): sequencing the most valuable type-strain genomes for metagenomic binning, comparative biology and taxonomic classification.</title>
        <authorList>
            <person name="Goeker M."/>
        </authorList>
    </citation>
    <scope>NUCLEOTIDE SEQUENCE</scope>
    <source>
        <strain evidence="2">DSM 15523</strain>
        <strain evidence="3 5">DSM 16476</strain>
    </source>
</reference>
<keyword evidence="1" id="KW-1133">Transmembrane helix</keyword>
<keyword evidence="1" id="KW-0812">Transmembrane</keyword>
<feature type="transmembrane region" description="Helical" evidence="1">
    <location>
        <begin position="36"/>
        <end position="57"/>
    </location>
</feature>
<feature type="transmembrane region" description="Helical" evidence="1">
    <location>
        <begin position="112"/>
        <end position="129"/>
    </location>
</feature>
<evidence type="ECO:0000256" key="1">
    <source>
        <dbReference type="SAM" id="Phobius"/>
    </source>
</evidence>
<feature type="transmembrane region" description="Helical" evidence="1">
    <location>
        <begin position="257"/>
        <end position="277"/>
    </location>
</feature>
<keyword evidence="1" id="KW-0472">Membrane</keyword>
<evidence type="ECO:0000313" key="5">
    <source>
        <dbReference type="Proteomes" id="UP001231587"/>
    </source>
</evidence>
<feature type="transmembrane region" description="Helical" evidence="1">
    <location>
        <begin position="189"/>
        <end position="211"/>
    </location>
</feature>
<gene>
    <name evidence="2" type="ORF">J2Z56_000606</name>
    <name evidence="3" type="ORF">J2Z57_001656</name>
</gene>
<feature type="transmembrane region" description="Helical" evidence="1">
    <location>
        <begin position="360"/>
        <end position="378"/>
    </location>
</feature>
<feature type="transmembrane region" description="Helical" evidence="1">
    <location>
        <begin position="141"/>
        <end position="160"/>
    </location>
</feature>
<dbReference type="EMBL" id="JAGGJQ010000001">
    <property type="protein sequence ID" value="MBP1838710.1"/>
    <property type="molecule type" value="Genomic_DNA"/>
</dbReference>
<feature type="transmembrane region" description="Helical" evidence="1">
    <location>
        <begin position="69"/>
        <end position="92"/>
    </location>
</feature>
<comment type="caution">
    <text evidence="2">The sequence shown here is derived from an EMBL/GenBank/DDBJ whole genome shotgun (WGS) entry which is preliminary data.</text>
</comment>
<protein>
    <submittedName>
        <fullName evidence="2">Uncharacterized protein</fullName>
    </submittedName>
</protein>
<dbReference type="AlphaFoldDB" id="A0A9X0YH61"/>
<sequence length="437" mass="50886">MKLKVSKKKLYSIWLFILMLTIIWQDFYLSTVIGRIGSTPLVVLCPFLLAFEIYTAFTNKKWLTIGGDIGLLFVSFLALFLIVSCVYISFTVFFGEISYLGENIIVKTLKQSVYYIFIILLIRNLDNTLTKIDSEKIVSNLSFYIILILFVVLLVEIMEINKNWIWPQKPSAWNFLHSNRHEYYWRIRLLTAESSFTGTMVMFFSLLSLLYTKSKLRYFVVIFFFLVYLFNTDSKGFLLSFILAFILYIIFKIKPKYLLFGILIAGIIFTFFIVPYLSPEKIHSYSVSLMTRYTGLIAGLYSVIFHPIGTGGLNYVYTLNYLDEVSKITKVILGDFANTAEIQIYLERGSDKNIDIKSTIGHWAITLGVFGVGLYIYMCYKLIIYNKSNSYLLFGTFFFIFMTIFVLPIEMEYPCIMFLVVSQFIYLKNKNQLVHES</sequence>
<organism evidence="2 4">
    <name type="scientific">Formosa algae</name>
    <dbReference type="NCBI Taxonomy" id="225843"/>
    <lineage>
        <taxon>Bacteria</taxon>
        <taxon>Pseudomonadati</taxon>
        <taxon>Bacteroidota</taxon>
        <taxon>Flavobacteriia</taxon>
        <taxon>Flavobacteriales</taxon>
        <taxon>Flavobacteriaceae</taxon>
        <taxon>Formosa</taxon>
    </lineage>
</organism>
<dbReference type="OrthoDB" id="1317463at2"/>
<proteinExistence type="predicted"/>
<feature type="transmembrane region" description="Helical" evidence="1">
    <location>
        <begin position="218"/>
        <end position="251"/>
    </location>
</feature>
<dbReference type="Proteomes" id="UP001231587">
    <property type="component" value="Unassembled WGS sequence"/>
</dbReference>
<feature type="transmembrane region" description="Helical" evidence="1">
    <location>
        <begin position="289"/>
        <end position="309"/>
    </location>
</feature>
<evidence type="ECO:0000313" key="3">
    <source>
        <dbReference type="EMBL" id="MDQ0335210.1"/>
    </source>
</evidence>
<dbReference type="EMBL" id="JAUSUU010000004">
    <property type="protein sequence ID" value="MDQ0335210.1"/>
    <property type="molecule type" value="Genomic_DNA"/>
</dbReference>
<name>A0A9X0YH61_9FLAO</name>
<feature type="transmembrane region" description="Helical" evidence="1">
    <location>
        <begin position="12"/>
        <end position="30"/>
    </location>
</feature>